<feature type="compositionally biased region" description="Basic residues" evidence="1">
    <location>
        <begin position="193"/>
        <end position="203"/>
    </location>
</feature>
<sequence length="349" mass="39446">MASQGSIYSQTLRDITNTKLDELDRKRAKFEEQREQIIAFTQHEQDATGKLTVGVLAKDIKTCFSISTSGGREIRPIRVTQASAAVATHLSSPSREGLSQRRGPESSPSNEDAEMKDVDHVSTGKNLKSPQIWEESVFQATEVNRSAVTTLLRDLFEFAPEDSKHLVKGLQQIQEAFADEGDEEADFEDIAYRRSRSPRKQTARKALASRKYEMDDDEIDSNNDDIDTNDRPKNSMEAKQNLFHLLSTEVLIKTRFHGEFTCFRSQIDNLYPSLPHSTIKSVLKFFGVSAKWLRFFSHSVKAPLRFADGEGSEPRLRQTGTPGSHVLSDVFAELILFLPGLLHQSRVRW</sequence>
<accession>A0A8H3G714</accession>
<evidence type="ECO:0000313" key="2">
    <source>
        <dbReference type="EMBL" id="CAF9937336.1"/>
    </source>
</evidence>
<dbReference type="AlphaFoldDB" id="A0A8H3G714"/>
<feature type="compositionally biased region" description="Basic and acidic residues" evidence="1">
    <location>
        <begin position="113"/>
        <end position="122"/>
    </location>
</feature>
<proteinExistence type="predicted"/>
<dbReference type="Proteomes" id="UP000664521">
    <property type="component" value="Unassembled WGS sequence"/>
</dbReference>
<reference evidence="2" key="1">
    <citation type="submission" date="2021-03" db="EMBL/GenBank/DDBJ databases">
        <authorList>
            <person name="Tagirdzhanova G."/>
        </authorList>
    </citation>
    <scope>NUCLEOTIDE SEQUENCE</scope>
</reference>
<comment type="caution">
    <text evidence="2">The sequence shown here is derived from an EMBL/GenBank/DDBJ whole genome shotgun (WGS) entry which is preliminary data.</text>
</comment>
<feature type="region of interest" description="Disordered" evidence="1">
    <location>
        <begin position="86"/>
        <end position="123"/>
    </location>
</feature>
<organism evidence="2 3">
    <name type="scientific">Heterodermia speciosa</name>
    <dbReference type="NCBI Taxonomy" id="116794"/>
    <lineage>
        <taxon>Eukaryota</taxon>
        <taxon>Fungi</taxon>
        <taxon>Dikarya</taxon>
        <taxon>Ascomycota</taxon>
        <taxon>Pezizomycotina</taxon>
        <taxon>Lecanoromycetes</taxon>
        <taxon>OSLEUM clade</taxon>
        <taxon>Lecanoromycetidae</taxon>
        <taxon>Caliciales</taxon>
        <taxon>Physciaceae</taxon>
        <taxon>Heterodermia</taxon>
    </lineage>
</organism>
<dbReference type="PANTHER" id="PTHR37015">
    <property type="entry name" value="REVERSE TRANSCRIPTASE DOMAIN-CONTAINING PROTEIN"/>
    <property type="match status" value="1"/>
</dbReference>
<name>A0A8H3G714_9LECA</name>
<feature type="region of interest" description="Disordered" evidence="1">
    <location>
        <begin position="192"/>
        <end position="233"/>
    </location>
</feature>
<gene>
    <name evidence="2" type="ORF">HETSPECPRED_000501</name>
</gene>
<dbReference type="OrthoDB" id="74545at2759"/>
<dbReference type="PANTHER" id="PTHR37015:SF2">
    <property type="entry name" value="REVERSE TRANSCRIPTASE DOMAIN-CONTAINING PROTEIN"/>
    <property type="match status" value="1"/>
</dbReference>
<dbReference type="EMBL" id="CAJPDS010000100">
    <property type="protein sequence ID" value="CAF9937336.1"/>
    <property type="molecule type" value="Genomic_DNA"/>
</dbReference>
<feature type="compositionally biased region" description="Acidic residues" evidence="1">
    <location>
        <begin position="214"/>
        <end position="227"/>
    </location>
</feature>
<evidence type="ECO:0000313" key="3">
    <source>
        <dbReference type="Proteomes" id="UP000664521"/>
    </source>
</evidence>
<keyword evidence="3" id="KW-1185">Reference proteome</keyword>
<evidence type="ECO:0000256" key="1">
    <source>
        <dbReference type="SAM" id="MobiDB-lite"/>
    </source>
</evidence>
<protein>
    <submittedName>
        <fullName evidence="2">Uncharacterized protein</fullName>
    </submittedName>
</protein>